<dbReference type="SMART" id="SM00248">
    <property type="entry name" value="ANK"/>
    <property type="match status" value="5"/>
</dbReference>
<keyword evidence="2 3" id="KW-0040">ANK repeat</keyword>
<evidence type="ECO:0000313" key="4">
    <source>
        <dbReference type="EMBL" id="KYB24734.1"/>
    </source>
</evidence>
<proteinExistence type="predicted"/>
<evidence type="ECO:0000256" key="1">
    <source>
        <dbReference type="ARBA" id="ARBA00022737"/>
    </source>
</evidence>
<keyword evidence="5" id="KW-1185">Reference proteome</keyword>
<feature type="repeat" description="ANK" evidence="3">
    <location>
        <begin position="33"/>
        <end position="65"/>
    </location>
</feature>
<dbReference type="Proteomes" id="UP000007266">
    <property type="component" value="Unassembled WGS sequence"/>
</dbReference>
<dbReference type="AlphaFoldDB" id="A0A139W9Z1"/>
<dbReference type="EMBL" id="KQ971776">
    <property type="protein sequence ID" value="KYB24734.1"/>
    <property type="molecule type" value="Genomic_DNA"/>
</dbReference>
<dbReference type="InterPro" id="IPR036770">
    <property type="entry name" value="Ankyrin_rpt-contain_sf"/>
</dbReference>
<protein>
    <submittedName>
        <fullName evidence="4">Ankyrin repeat and KH domain-containing protein mask-like Protein</fullName>
    </submittedName>
</protein>
<reference evidence="4 5" key="2">
    <citation type="journal article" date="2010" name="Nucleic Acids Res.">
        <title>BeetleBase in 2010: revisions to provide comprehensive genomic information for Tribolium castaneum.</title>
        <authorList>
            <person name="Kim H.S."/>
            <person name="Murphy T."/>
            <person name="Xia J."/>
            <person name="Caragea D."/>
            <person name="Park Y."/>
            <person name="Beeman R.W."/>
            <person name="Lorenzen M.D."/>
            <person name="Butcher S."/>
            <person name="Manak J.R."/>
            <person name="Brown S.J."/>
        </authorList>
    </citation>
    <scope>NUCLEOTIDE SEQUENCE [LARGE SCALE GENOMIC DNA]</scope>
    <source>
        <strain evidence="4 5">Georgia GA2</strain>
    </source>
</reference>
<dbReference type="PROSITE" id="PS50297">
    <property type="entry name" value="ANK_REP_REGION"/>
    <property type="match status" value="1"/>
</dbReference>
<reference evidence="4 5" key="1">
    <citation type="journal article" date="2008" name="Nature">
        <title>The genome of the model beetle and pest Tribolium castaneum.</title>
        <authorList>
            <consortium name="Tribolium Genome Sequencing Consortium"/>
            <person name="Richards S."/>
            <person name="Gibbs R.A."/>
            <person name="Weinstock G.M."/>
            <person name="Brown S.J."/>
            <person name="Denell R."/>
            <person name="Beeman R.W."/>
            <person name="Gibbs R."/>
            <person name="Beeman R.W."/>
            <person name="Brown S.J."/>
            <person name="Bucher G."/>
            <person name="Friedrich M."/>
            <person name="Grimmelikhuijzen C.J."/>
            <person name="Klingler M."/>
            <person name="Lorenzen M."/>
            <person name="Richards S."/>
            <person name="Roth S."/>
            <person name="Schroder R."/>
            <person name="Tautz D."/>
            <person name="Zdobnov E.M."/>
            <person name="Muzny D."/>
            <person name="Gibbs R.A."/>
            <person name="Weinstock G.M."/>
            <person name="Attaway T."/>
            <person name="Bell S."/>
            <person name="Buhay C.J."/>
            <person name="Chandrabose M.N."/>
            <person name="Chavez D."/>
            <person name="Clerk-Blankenburg K.P."/>
            <person name="Cree A."/>
            <person name="Dao M."/>
            <person name="Davis C."/>
            <person name="Chacko J."/>
            <person name="Dinh H."/>
            <person name="Dugan-Rocha S."/>
            <person name="Fowler G."/>
            <person name="Garner T.T."/>
            <person name="Garnes J."/>
            <person name="Gnirke A."/>
            <person name="Hawes A."/>
            <person name="Hernandez J."/>
            <person name="Hines S."/>
            <person name="Holder M."/>
            <person name="Hume J."/>
            <person name="Jhangiani S.N."/>
            <person name="Joshi V."/>
            <person name="Khan Z.M."/>
            <person name="Jackson L."/>
            <person name="Kovar C."/>
            <person name="Kowis A."/>
            <person name="Lee S."/>
            <person name="Lewis L.R."/>
            <person name="Margolis J."/>
            <person name="Morgan M."/>
            <person name="Nazareth L.V."/>
            <person name="Nguyen N."/>
            <person name="Okwuonu G."/>
            <person name="Parker D."/>
            <person name="Richards S."/>
            <person name="Ruiz S.J."/>
            <person name="Santibanez J."/>
            <person name="Savard J."/>
            <person name="Scherer S.E."/>
            <person name="Schneider B."/>
            <person name="Sodergren E."/>
            <person name="Tautz D."/>
            <person name="Vattahil S."/>
            <person name="Villasana D."/>
            <person name="White C.S."/>
            <person name="Wright R."/>
            <person name="Park Y."/>
            <person name="Beeman R.W."/>
            <person name="Lord J."/>
            <person name="Oppert B."/>
            <person name="Lorenzen M."/>
            <person name="Brown S."/>
            <person name="Wang L."/>
            <person name="Savard J."/>
            <person name="Tautz D."/>
            <person name="Richards S."/>
            <person name="Weinstock G."/>
            <person name="Gibbs R.A."/>
            <person name="Liu Y."/>
            <person name="Worley K."/>
            <person name="Weinstock G."/>
            <person name="Elsik C.G."/>
            <person name="Reese J.T."/>
            <person name="Elhaik E."/>
            <person name="Landan G."/>
            <person name="Graur D."/>
            <person name="Arensburger P."/>
            <person name="Atkinson P."/>
            <person name="Beeman R.W."/>
            <person name="Beidler J."/>
            <person name="Brown S.J."/>
            <person name="Demuth J.P."/>
            <person name="Drury D.W."/>
            <person name="Du Y.Z."/>
            <person name="Fujiwara H."/>
            <person name="Lorenzen M."/>
            <person name="Maselli V."/>
            <person name="Osanai M."/>
            <person name="Park Y."/>
            <person name="Robertson H.M."/>
            <person name="Tu Z."/>
            <person name="Wang J.J."/>
            <person name="Wang S."/>
            <person name="Richards S."/>
            <person name="Song H."/>
            <person name="Zhang L."/>
            <person name="Sodergren E."/>
            <person name="Werner D."/>
            <person name="Stanke M."/>
            <person name="Morgenstern B."/>
            <person name="Solovyev V."/>
            <person name="Kosarev P."/>
            <person name="Brown G."/>
            <person name="Chen H.C."/>
            <person name="Ermolaeva O."/>
            <person name="Hlavina W."/>
            <person name="Kapustin Y."/>
            <person name="Kiryutin B."/>
            <person name="Kitts P."/>
            <person name="Maglott D."/>
            <person name="Pruitt K."/>
            <person name="Sapojnikov V."/>
            <person name="Souvorov A."/>
            <person name="Mackey A.J."/>
            <person name="Waterhouse R.M."/>
            <person name="Wyder S."/>
            <person name="Zdobnov E.M."/>
            <person name="Zdobnov E.M."/>
            <person name="Wyder S."/>
            <person name="Kriventseva E.V."/>
            <person name="Kadowaki T."/>
            <person name="Bork P."/>
            <person name="Aranda M."/>
            <person name="Bao R."/>
            <person name="Beermann A."/>
            <person name="Berns N."/>
            <person name="Bolognesi R."/>
            <person name="Bonneton F."/>
            <person name="Bopp D."/>
            <person name="Brown S.J."/>
            <person name="Bucher G."/>
            <person name="Butts T."/>
            <person name="Chaumot A."/>
            <person name="Denell R.E."/>
            <person name="Ferrier D.E."/>
            <person name="Friedrich M."/>
            <person name="Gordon C.M."/>
            <person name="Jindra M."/>
            <person name="Klingler M."/>
            <person name="Lan Q."/>
            <person name="Lattorff H.M."/>
            <person name="Laudet V."/>
            <person name="von Levetsow C."/>
            <person name="Liu Z."/>
            <person name="Lutz R."/>
            <person name="Lynch J.A."/>
            <person name="da Fonseca R.N."/>
            <person name="Posnien N."/>
            <person name="Reuter R."/>
            <person name="Roth S."/>
            <person name="Savard J."/>
            <person name="Schinko J.B."/>
            <person name="Schmitt C."/>
            <person name="Schoppmeier M."/>
            <person name="Schroder R."/>
            <person name="Shippy T.D."/>
            <person name="Simonnet F."/>
            <person name="Marques-Souza H."/>
            <person name="Tautz D."/>
            <person name="Tomoyasu Y."/>
            <person name="Trauner J."/>
            <person name="Van der Zee M."/>
            <person name="Vervoort M."/>
            <person name="Wittkopp N."/>
            <person name="Wimmer E.A."/>
            <person name="Yang X."/>
            <person name="Jones A.K."/>
            <person name="Sattelle D.B."/>
            <person name="Ebert P.R."/>
            <person name="Nelson D."/>
            <person name="Scott J.G."/>
            <person name="Beeman R.W."/>
            <person name="Muthukrishnan S."/>
            <person name="Kramer K.J."/>
            <person name="Arakane Y."/>
            <person name="Beeman R.W."/>
            <person name="Zhu Q."/>
            <person name="Hogenkamp D."/>
            <person name="Dixit R."/>
            <person name="Oppert B."/>
            <person name="Jiang H."/>
            <person name="Zou Z."/>
            <person name="Marshall J."/>
            <person name="Elpidina E."/>
            <person name="Vinokurov K."/>
            <person name="Oppert C."/>
            <person name="Zou Z."/>
            <person name="Evans J."/>
            <person name="Lu Z."/>
            <person name="Zhao P."/>
            <person name="Sumathipala N."/>
            <person name="Altincicek B."/>
            <person name="Vilcinskas A."/>
            <person name="Williams M."/>
            <person name="Hultmark D."/>
            <person name="Hetru C."/>
            <person name="Jiang H."/>
            <person name="Grimmelikhuijzen C.J."/>
            <person name="Hauser F."/>
            <person name="Cazzamali G."/>
            <person name="Williamson M."/>
            <person name="Park Y."/>
            <person name="Li B."/>
            <person name="Tanaka Y."/>
            <person name="Predel R."/>
            <person name="Neupert S."/>
            <person name="Schachtner J."/>
            <person name="Verleyen P."/>
            <person name="Raible F."/>
            <person name="Bork P."/>
            <person name="Friedrich M."/>
            <person name="Walden K.K."/>
            <person name="Robertson H.M."/>
            <person name="Angeli S."/>
            <person name="Foret S."/>
            <person name="Bucher G."/>
            <person name="Schuetz S."/>
            <person name="Maleszka R."/>
            <person name="Wimmer E.A."/>
            <person name="Beeman R.W."/>
            <person name="Lorenzen M."/>
            <person name="Tomoyasu Y."/>
            <person name="Miller S.C."/>
            <person name="Grossmann D."/>
            <person name="Bucher G."/>
        </authorList>
    </citation>
    <scope>NUCLEOTIDE SEQUENCE [LARGE SCALE GENOMIC DNA]</scope>
    <source>
        <strain evidence="4 5">Georgia GA2</strain>
    </source>
</reference>
<dbReference type="PANTHER" id="PTHR24171">
    <property type="entry name" value="ANKYRIN REPEAT DOMAIN-CONTAINING PROTEIN 39-RELATED"/>
    <property type="match status" value="1"/>
</dbReference>
<dbReference type="InParanoid" id="A0A139W9Z1"/>
<evidence type="ECO:0000256" key="2">
    <source>
        <dbReference type="ARBA" id="ARBA00023043"/>
    </source>
</evidence>
<keyword evidence="1" id="KW-0677">Repeat</keyword>
<dbReference type="SUPFAM" id="SSF48403">
    <property type="entry name" value="Ankyrin repeat"/>
    <property type="match status" value="1"/>
</dbReference>
<gene>
    <name evidence="4" type="primary">AUGUSTUS-3.0.2_32692</name>
    <name evidence="4" type="ORF">TcasGA2_TC032692</name>
</gene>
<organism evidence="4 5">
    <name type="scientific">Tribolium castaneum</name>
    <name type="common">Red flour beetle</name>
    <dbReference type="NCBI Taxonomy" id="7070"/>
    <lineage>
        <taxon>Eukaryota</taxon>
        <taxon>Metazoa</taxon>
        <taxon>Ecdysozoa</taxon>
        <taxon>Arthropoda</taxon>
        <taxon>Hexapoda</taxon>
        <taxon>Insecta</taxon>
        <taxon>Pterygota</taxon>
        <taxon>Neoptera</taxon>
        <taxon>Endopterygota</taxon>
        <taxon>Coleoptera</taxon>
        <taxon>Polyphaga</taxon>
        <taxon>Cucujiformia</taxon>
        <taxon>Tenebrionidae</taxon>
        <taxon>Tenebrionidae incertae sedis</taxon>
        <taxon>Tribolium</taxon>
    </lineage>
</organism>
<dbReference type="InterPro" id="IPR002110">
    <property type="entry name" value="Ankyrin_rpt"/>
</dbReference>
<evidence type="ECO:0000313" key="5">
    <source>
        <dbReference type="Proteomes" id="UP000007266"/>
    </source>
</evidence>
<evidence type="ECO:0000256" key="3">
    <source>
        <dbReference type="PROSITE-ProRule" id="PRU00023"/>
    </source>
</evidence>
<dbReference type="STRING" id="7070.A0A139W9Z1"/>
<dbReference type="eggNOG" id="KOG4177">
    <property type="taxonomic scope" value="Eukaryota"/>
</dbReference>
<dbReference type="Gene3D" id="1.25.40.20">
    <property type="entry name" value="Ankyrin repeat-containing domain"/>
    <property type="match status" value="2"/>
</dbReference>
<sequence>MQTAFLEAVNLGKIDIINFFIQHKVDINRKYLNGTTPLLKAIERGNFDVVKLLIEKGASVNSTDGQNSNPLFESLKLDNCDITKYLISKGAKMEAKYLVENNFQHLQNLIKSKADLKNILQDQFESSILQKVVETKNAFFVKYLLDYVLSLNSNDIEHELKRLLGIAAKNHSFSIVKILIDAKADIASAEDELEEFAKHNDDFDVYYQELKQKLSKKSSADGDADTKTQ</sequence>
<name>A0A139W9Z1_TRICA</name>
<dbReference type="PROSITE" id="PS50088">
    <property type="entry name" value="ANK_REPEAT"/>
    <property type="match status" value="1"/>
</dbReference>
<accession>A0A139W9Z1</accession>
<dbReference type="Pfam" id="PF12796">
    <property type="entry name" value="Ank_2"/>
    <property type="match status" value="2"/>
</dbReference>